<accession>A0ACB9CMP0</accession>
<comment type="caution">
    <text evidence="1">The sequence shown here is derived from an EMBL/GenBank/DDBJ whole genome shotgun (WGS) entry which is preliminary data.</text>
</comment>
<keyword evidence="2" id="KW-1185">Reference proteome</keyword>
<sequence length="80" mass="9249">MIVLGCFNQLRRFQQSEFVTFEPLRLKQFGSHNFFHTTAESHPNDPPSKKFSFRRSPPEPLLFISGAVPSTYSLLINLLH</sequence>
<dbReference type="Proteomes" id="UP001055879">
    <property type="component" value="Linkage Group LG04"/>
</dbReference>
<reference evidence="2" key="1">
    <citation type="journal article" date="2022" name="Mol. Ecol. Resour.">
        <title>The genomes of chicory, endive, great burdock and yacon provide insights into Asteraceae palaeo-polyploidization history and plant inulin production.</title>
        <authorList>
            <person name="Fan W."/>
            <person name="Wang S."/>
            <person name="Wang H."/>
            <person name="Wang A."/>
            <person name="Jiang F."/>
            <person name="Liu H."/>
            <person name="Zhao H."/>
            <person name="Xu D."/>
            <person name="Zhang Y."/>
        </authorList>
    </citation>
    <scope>NUCLEOTIDE SEQUENCE [LARGE SCALE GENOMIC DNA]</scope>
    <source>
        <strain evidence="2">cv. Niubang</strain>
    </source>
</reference>
<evidence type="ECO:0000313" key="1">
    <source>
        <dbReference type="EMBL" id="KAI3735508.1"/>
    </source>
</evidence>
<reference evidence="1 2" key="2">
    <citation type="journal article" date="2022" name="Mol. Ecol. Resour.">
        <title>The genomes of chicory, endive, great burdock and yacon provide insights into Asteraceae paleo-polyploidization history and plant inulin production.</title>
        <authorList>
            <person name="Fan W."/>
            <person name="Wang S."/>
            <person name="Wang H."/>
            <person name="Wang A."/>
            <person name="Jiang F."/>
            <person name="Liu H."/>
            <person name="Zhao H."/>
            <person name="Xu D."/>
            <person name="Zhang Y."/>
        </authorList>
    </citation>
    <scope>NUCLEOTIDE SEQUENCE [LARGE SCALE GENOMIC DNA]</scope>
    <source>
        <strain evidence="2">cv. Niubang</strain>
    </source>
</reference>
<name>A0ACB9CMP0_ARCLA</name>
<evidence type="ECO:0000313" key="2">
    <source>
        <dbReference type="Proteomes" id="UP001055879"/>
    </source>
</evidence>
<gene>
    <name evidence="1" type="ORF">L6452_15008</name>
</gene>
<protein>
    <submittedName>
        <fullName evidence="1">Uncharacterized protein</fullName>
    </submittedName>
</protein>
<dbReference type="EMBL" id="CM042050">
    <property type="protein sequence ID" value="KAI3735508.1"/>
    <property type="molecule type" value="Genomic_DNA"/>
</dbReference>
<proteinExistence type="predicted"/>
<organism evidence="1 2">
    <name type="scientific">Arctium lappa</name>
    <name type="common">Greater burdock</name>
    <name type="synonym">Lappa major</name>
    <dbReference type="NCBI Taxonomy" id="4217"/>
    <lineage>
        <taxon>Eukaryota</taxon>
        <taxon>Viridiplantae</taxon>
        <taxon>Streptophyta</taxon>
        <taxon>Embryophyta</taxon>
        <taxon>Tracheophyta</taxon>
        <taxon>Spermatophyta</taxon>
        <taxon>Magnoliopsida</taxon>
        <taxon>eudicotyledons</taxon>
        <taxon>Gunneridae</taxon>
        <taxon>Pentapetalae</taxon>
        <taxon>asterids</taxon>
        <taxon>campanulids</taxon>
        <taxon>Asterales</taxon>
        <taxon>Asteraceae</taxon>
        <taxon>Carduoideae</taxon>
        <taxon>Cardueae</taxon>
        <taxon>Arctiinae</taxon>
        <taxon>Arctium</taxon>
    </lineage>
</organism>